<dbReference type="RefSeq" id="WP_035735433.1">
    <property type="nucleotide sequence ID" value="NZ_JACTRV010000003.1"/>
</dbReference>
<dbReference type="Proteomes" id="UP000029117">
    <property type="component" value="Unassembled WGS sequence"/>
</dbReference>
<gene>
    <name evidence="1" type="ORF">DR78_1614</name>
</gene>
<evidence type="ECO:0000313" key="1">
    <source>
        <dbReference type="EMBL" id="KFJ43394.1"/>
    </source>
</evidence>
<organism evidence="1 2">
    <name type="scientific">Francisella philomiragia</name>
    <dbReference type="NCBI Taxonomy" id="28110"/>
    <lineage>
        <taxon>Bacteria</taxon>
        <taxon>Pseudomonadati</taxon>
        <taxon>Pseudomonadota</taxon>
        <taxon>Gammaproteobacteria</taxon>
        <taxon>Thiotrichales</taxon>
        <taxon>Francisellaceae</taxon>
        <taxon>Francisella</taxon>
    </lineage>
</organism>
<proteinExistence type="predicted"/>
<evidence type="ECO:0000313" key="2">
    <source>
        <dbReference type="Proteomes" id="UP000029117"/>
    </source>
</evidence>
<dbReference type="AlphaFoldDB" id="A0AAW3DCW2"/>
<reference evidence="1 2" key="1">
    <citation type="submission" date="2014-04" db="EMBL/GenBank/DDBJ databases">
        <authorList>
            <person name="Bishop-Lilly K.A."/>
            <person name="Broomall S.M."/>
            <person name="Chain P.S."/>
            <person name="Chertkov O."/>
            <person name="Coyne S.R."/>
            <person name="Daligault H.E."/>
            <person name="Davenport K.W."/>
            <person name="Erkkila T."/>
            <person name="Frey K.G."/>
            <person name="Gibbons H.S."/>
            <person name="Gu W."/>
            <person name="Jaissle J."/>
            <person name="Johnson S.L."/>
            <person name="Koroleva G.I."/>
            <person name="Ladner J.T."/>
            <person name="Lo C.-C."/>
            <person name="Minogue T.D."/>
            <person name="Munk C."/>
            <person name="Palacios G.F."/>
            <person name="Redden C.L."/>
            <person name="Rosenzweig C.N."/>
            <person name="Scholz M.B."/>
            <person name="Teshima H."/>
            <person name="Xu Y."/>
        </authorList>
    </citation>
    <scope>NUCLEOTIDE SEQUENCE [LARGE SCALE GENOMIC DNA]</scope>
    <source>
        <strain evidence="1 2">FAJ</strain>
    </source>
</reference>
<comment type="caution">
    <text evidence="1">The sequence shown here is derived from an EMBL/GenBank/DDBJ whole genome shotgun (WGS) entry which is preliminary data.</text>
</comment>
<protein>
    <submittedName>
        <fullName evidence="1">Uncharacterized protein</fullName>
    </submittedName>
</protein>
<name>A0AAW3DCW2_9GAMM</name>
<dbReference type="EMBL" id="JOUE01000003">
    <property type="protein sequence ID" value="KFJ43394.1"/>
    <property type="molecule type" value="Genomic_DNA"/>
</dbReference>
<sequence>MSDFIENIKKVINKDICINSIENIFEIKEGSKESKCKVVKLNNIGVDSFAFSLDGSDSHKKFPFFDHRCPKITSVNDAILFVVTQKNIFVFIIELKTQNISSLPKQIKAGEHFLDYLINMTNFSFDEEYSVEKRVLLFSCRKQAKKMTTRKNNLTFKYESTDFTNLKCMEIFCDNVSPFYLCNVINGN</sequence>
<accession>A0AAW3DCW2</accession>